<comment type="caution">
    <text evidence="1">The sequence shown here is derived from an EMBL/GenBank/DDBJ whole genome shotgun (WGS) entry which is preliminary data.</text>
</comment>
<dbReference type="AlphaFoldDB" id="A0A9P8PCY6"/>
<evidence type="ECO:0000313" key="1">
    <source>
        <dbReference type="EMBL" id="KAH3669405.1"/>
    </source>
</evidence>
<accession>A0A9P8PCY6</accession>
<reference evidence="1" key="2">
    <citation type="submission" date="2021-01" db="EMBL/GenBank/DDBJ databases">
        <authorList>
            <person name="Schikora-Tamarit M.A."/>
        </authorList>
    </citation>
    <scope>NUCLEOTIDE SEQUENCE</scope>
    <source>
        <strain evidence="1">CBS6075</strain>
    </source>
</reference>
<name>A0A9P8PCY6_9ASCO</name>
<reference evidence="1" key="1">
    <citation type="journal article" date="2021" name="Open Biol.">
        <title>Shared evolutionary footprints suggest mitochondrial oxidative damage underlies multiple complex I losses in fungi.</title>
        <authorList>
            <person name="Schikora-Tamarit M.A."/>
            <person name="Marcet-Houben M."/>
            <person name="Nosek J."/>
            <person name="Gabaldon T."/>
        </authorList>
    </citation>
    <scope>NUCLEOTIDE SEQUENCE</scope>
    <source>
        <strain evidence="1">CBS6075</strain>
    </source>
</reference>
<dbReference type="RefSeq" id="XP_046063668.1">
    <property type="nucleotide sequence ID" value="XM_046202297.1"/>
</dbReference>
<keyword evidence="2" id="KW-1185">Reference proteome</keyword>
<gene>
    <name evidence="1" type="ORF">OGAPHI_001526</name>
</gene>
<evidence type="ECO:0000313" key="2">
    <source>
        <dbReference type="Proteomes" id="UP000769157"/>
    </source>
</evidence>
<proteinExistence type="predicted"/>
<dbReference type="EMBL" id="JAEUBE010000137">
    <property type="protein sequence ID" value="KAH3669405.1"/>
    <property type="molecule type" value="Genomic_DNA"/>
</dbReference>
<sequence length="166" mass="17944">MWFWLKVSNLGVRLKLLGMDLSEQISMSSGFFVPSGVPGMEGVFGVLASCELANSLHSLVSEDPFRSLYDCDVCEVGGSSTSLSFGVVGDCVFACDGHQLPRSVEWENDSSVCSAMKDVGRYIFGSLGFWLLAGWTWAAEKLGPCVDMVIRALVTLVGWSELIGNN</sequence>
<dbReference type="Proteomes" id="UP000769157">
    <property type="component" value="Unassembled WGS sequence"/>
</dbReference>
<protein>
    <submittedName>
        <fullName evidence="1">Uncharacterized protein</fullName>
    </submittedName>
</protein>
<organism evidence="1 2">
    <name type="scientific">Ogataea philodendri</name>
    <dbReference type="NCBI Taxonomy" id="1378263"/>
    <lineage>
        <taxon>Eukaryota</taxon>
        <taxon>Fungi</taxon>
        <taxon>Dikarya</taxon>
        <taxon>Ascomycota</taxon>
        <taxon>Saccharomycotina</taxon>
        <taxon>Pichiomycetes</taxon>
        <taxon>Pichiales</taxon>
        <taxon>Pichiaceae</taxon>
        <taxon>Ogataea</taxon>
    </lineage>
</organism>
<dbReference type="GeneID" id="70233494"/>